<keyword evidence="3" id="KW-0687">Ribonucleoprotein</keyword>
<dbReference type="GeneID" id="30995948"/>
<dbReference type="InterPro" id="IPR028364">
    <property type="entry name" value="Ribosomal_uL1/biogenesis"/>
</dbReference>
<evidence type="ECO:0000313" key="6">
    <source>
        <dbReference type="Proteomes" id="UP000095085"/>
    </source>
</evidence>
<name>A0A1E4RJ77_9ASCO</name>
<evidence type="ECO:0000256" key="2">
    <source>
        <dbReference type="ARBA" id="ARBA00022980"/>
    </source>
</evidence>
<feature type="region of interest" description="Disordered" evidence="4">
    <location>
        <begin position="16"/>
        <end position="39"/>
    </location>
</feature>
<dbReference type="GO" id="GO:0003735">
    <property type="term" value="F:structural constituent of ribosome"/>
    <property type="evidence" value="ECO:0007669"/>
    <property type="project" value="EnsemblFungi"/>
</dbReference>
<dbReference type="PANTHER" id="PTHR36427:SF3">
    <property type="entry name" value="LARGE RIBOSOMAL SUBUNIT PROTEIN UL1M"/>
    <property type="match status" value="1"/>
</dbReference>
<dbReference type="PIRSF" id="PIRSF002155">
    <property type="entry name" value="Ribosomal_L1"/>
    <property type="match status" value="1"/>
</dbReference>
<dbReference type="RefSeq" id="XP_020076386.1">
    <property type="nucleotide sequence ID" value="XM_020221399.1"/>
</dbReference>
<organism evidence="5 6">
    <name type="scientific">Hyphopichia burtonii NRRL Y-1933</name>
    <dbReference type="NCBI Taxonomy" id="984485"/>
    <lineage>
        <taxon>Eukaryota</taxon>
        <taxon>Fungi</taxon>
        <taxon>Dikarya</taxon>
        <taxon>Ascomycota</taxon>
        <taxon>Saccharomycotina</taxon>
        <taxon>Pichiomycetes</taxon>
        <taxon>Debaryomycetaceae</taxon>
        <taxon>Hyphopichia</taxon>
    </lineage>
</organism>
<evidence type="ECO:0000313" key="5">
    <source>
        <dbReference type="EMBL" id="ODV67319.1"/>
    </source>
</evidence>
<protein>
    <submittedName>
        <fullName evidence="5">Ribosomal protein L1</fullName>
    </submittedName>
</protein>
<dbReference type="GO" id="GO:0003723">
    <property type="term" value="F:RNA binding"/>
    <property type="evidence" value="ECO:0007669"/>
    <property type="project" value="InterPro"/>
</dbReference>
<comment type="similarity">
    <text evidence="1">Belongs to the universal ribosomal protein uL1 family.</text>
</comment>
<dbReference type="InterPro" id="IPR023674">
    <property type="entry name" value="Ribosomal_uL1-like"/>
</dbReference>
<proteinExistence type="inferred from homology"/>
<gene>
    <name evidence="5" type="ORF">HYPBUDRAFT_153156</name>
</gene>
<dbReference type="Pfam" id="PF00687">
    <property type="entry name" value="Ribosomal_L1"/>
    <property type="match status" value="1"/>
</dbReference>
<dbReference type="Gene3D" id="3.30.190.20">
    <property type="match status" value="1"/>
</dbReference>
<dbReference type="InterPro" id="IPR002143">
    <property type="entry name" value="Ribosomal_uL1"/>
</dbReference>
<reference evidence="6" key="1">
    <citation type="submission" date="2016-05" db="EMBL/GenBank/DDBJ databases">
        <title>Comparative genomics of biotechnologically important yeasts.</title>
        <authorList>
            <consortium name="DOE Joint Genome Institute"/>
            <person name="Riley R."/>
            <person name="Haridas S."/>
            <person name="Wolfe K.H."/>
            <person name="Lopes M.R."/>
            <person name="Hittinger C.T."/>
            <person name="Goker M."/>
            <person name="Salamov A."/>
            <person name="Wisecaver J."/>
            <person name="Long T.M."/>
            <person name="Aerts A.L."/>
            <person name="Barry K."/>
            <person name="Choi C."/>
            <person name="Clum A."/>
            <person name="Coughlan A.Y."/>
            <person name="Deshpande S."/>
            <person name="Douglass A.P."/>
            <person name="Hanson S.J."/>
            <person name="Klenk H.-P."/>
            <person name="Labutti K."/>
            <person name="Lapidus A."/>
            <person name="Lindquist E."/>
            <person name="Lipzen A."/>
            <person name="Meier-Kolthoff J.P."/>
            <person name="Ohm R.A."/>
            <person name="Otillar R.P."/>
            <person name="Pangilinan J."/>
            <person name="Peng Y."/>
            <person name="Rokas A."/>
            <person name="Rosa C.A."/>
            <person name="Scheuner C."/>
            <person name="Sibirny A.A."/>
            <person name="Slot J.C."/>
            <person name="Stielow J.B."/>
            <person name="Sun H."/>
            <person name="Kurtzman C.P."/>
            <person name="Blackwell M."/>
            <person name="Grigoriev I.V."/>
            <person name="Jeffries T.W."/>
        </authorList>
    </citation>
    <scope>NUCLEOTIDE SEQUENCE [LARGE SCALE GENOMIC DNA]</scope>
    <source>
        <strain evidence="6">NRRL Y-1933</strain>
    </source>
</reference>
<dbReference type="GO" id="GO:0005762">
    <property type="term" value="C:mitochondrial large ribosomal subunit"/>
    <property type="evidence" value="ECO:0007669"/>
    <property type="project" value="EnsemblFungi"/>
</dbReference>
<dbReference type="GO" id="GO:0006412">
    <property type="term" value="P:translation"/>
    <property type="evidence" value="ECO:0007669"/>
    <property type="project" value="InterPro"/>
</dbReference>
<dbReference type="InterPro" id="IPR016095">
    <property type="entry name" value="Ribosomal_uL1_3-a/b-sand"/>
</dbReference>
<sequence length="268" mass="29810">MFSRSSIRNLIRTYRTSAIPKGQRPSPKDSPSDPKELARRHAQVKAFNRRSPKLHPLYMNIPTALKYLRAAEVGQPALKTTISLMINVIPEKGSIPLQGSIFYPNSFKKNRVIAFTNNEEEINNLKINNDVLVGGVELINQILNDEINLDQYTQAYANESISKNLNQIARKLGPRGLMPTTKRGTVGSDILKLINENNSALPFKQKGRHVSVPIGRCDFSDEQLLTNLKYASKAIFDSQPKGTKKPNTIGIAYLSSTLGPSIVVDIKN</sequence>
<dbReference type="PANTHER" id="PTHR36427">
    <property type="entry name" value="54S RIBOSOMAL PROTEIN L1, MITOCHONDRIAL"/>
    <property type="match status" value="1"/>
</dbReference>
<dbReference type="STRING" id="984485.A0A1E4RJ77"/>
<dbReference type="EMBL" id="KV454541">
    <property type="protein sequence ID" value="ODV67319.1"/>
    <property type="molecule type" value="Genomic_DNA"/>
</dbReference>
<dbReference type="AlphaFoldDB" id="A0A1E4RJ77"/>
<dbReference type="Proteomes" id="UP000095085">
    <property type="component" value="Unassembled WGS sequence"/>
</dbReference>
<feature type="compositionally biased region" description="Basic and acidic residues" evidence="4">
    <location>
        <begin position="26"/>
        <end position="39"/>
    </location>
</feature>
<keyword evidence="2 5" id="KW-0689">Ribosomal protein</keyword>
<evidence type="ECO:0000256" key="4">
    <source>
        <dbReference type="SAM" id="MobiDB-lite"/>
    </source>
</evidence>
<evidence type="ECO:0000256" key="1">
    <source>
        <dbReference type="ARBA" id="ARBA00010531"/>
    </source>
</evidence>
<keyword evidence="6" id="KW-1185">Reference proteome</keyword>
<dbReference type="CDD" id="cd00403">
    <property type="entry name" value="Ribosomal_L1"/>
    <property type="match status" value="1"/>
</dbReference>
<dbReference type="OrthoDB" id="1747252at2759"/>
<dbReference type="Gene3D" id="3.40.50.790">
    <property type="match status" value="1"/>
</dbReference>
<accession>A0A1E4RJ77</accession>
<dbReference type="SUPFAM" id="SSF56808">
    <property type="entry name" value="Ribosomal protein L1"/>
    <property type="match status" value="1"/>
</dbReference>
<evidence type="ECO:0000256" key="3">
    <source>
        <dbReference type="ARBA" id="ARBA00023274"/>
    </source>
</evidence>